<dbReference type="Pfam" id="PF00364">
    <property type="entry name" value="Biotin_lipoyl"/>
    <property type="match status" value="1"/>
</dbReference>
<dbReference type="CDD" id="cd06850">
    <property type="entry name" value="biotinyl_domain"/>
    <property type="match status" value="1"/>
</dbReference>
<keyword evidence="4 6" id="KW-0067">ATP-binding</keyword>
<keyword evidence="3 6" id="KW-0547">Nucleotide-binding</keyword>
<reference evidence="11" key="1">
    <citation type="journal article" date="2019" name="Int. J. Syst. Evol. Microbiol.">
        <title>The Global Catalogue of Microorganisms (GCM) 10K type strain sequencing project: providing services to taxonomists for standard genome sequencing and annotation.</title>
        <authorList>
            <consortium name="The Broad Institute Genomics Platform"/>
            <consortium name="The Broad Institute Genome Sequencing Center for Infectious Disease"/>
            <person name="Wu L."/>
            <person name="Ma J."/>
        </authorList>
    </citation>
    <scope>NUCLEOTIDE SEQUENCE [LARGE SCALE GENOMIC DNA]</scope>
    <source>
        <strain evidence="11">KCTC 42501</strain>
    </source>
</reference>
<name>A0ABV7W5T4_9BURK</name>
<dbReference type="PANTHER" id="PTHR18866">
    <property type="entry name" value="CARBOXYLASE:PYRUVATE/ACETYL-COA/PROPIONYL-COA CARBOXYLASE"/>
    <property type="match status" value="1"/>
</dbReference>
<dbReference type="RefSeq" id="WP_382174303.1">
    <property type="nucleotide sequence ID" value="NZ_JBHRXX010000005.1"/>
</dbReference>
<evidence type="ECO:0000256" key="5">
    <source>
        <dbReference type="ARBA" id="ARBA00023267"/>
    </source>
</evidence>
<dbReference type="PROSITE" id="PS00867">
    <property type="entry name" value="CPSASE_2"/>
    <property type="match status" value="1"/>
</dbReference>
<dbReference type="PANTHER" id="PTHR18866:SF33">
    <property type="entry name" value="METHYLCROTONOYL-COA CARBOXYLASE SUBUNIT ALPHA, MITOCHONDRIAL-RELATED"/>
    <property type="match status" value="1"/>
</dbReference>
<accession>A0ABV7W5T4</accession>
<dbReference type="Proteomes" id="UP001595729">
    <property type="component" value="Unassembled WGS sequence"/>
</dbReference>
<dbReference type="InterPro" id="IPR000089">
    <property type="entry name" value="Biotin_lipoyl"/>
</dbReference>
<dbReference type="SUPFAM" id="SSF56059">
    <property type="entry name" value="Glutathione synthetase ATP-binding domain-like"/>
    <property type="match status" value="1"/>
</dbReference>
<dbReference type="PROSITE" id="PS50968">
    <property type="entry name" value="BIOTINYL_LIPOYL"/>
    <property type="match status" value="1"/>
</dbReference>
<evidence type="ECO:0000256" key="4">
    <source>
        <dbReference type="ARBA" id="ARBA00022840"/>
    </source>
</evidence>
<organism evidence="10 11">
    <name type="scientific">Hydrogenophaga luteola</name>
    <dbReference type="NCBI Taxonomy" id="1591122"/>
    <lineage>
        <taxon>Bacteria</taxon>
        <taxon>Pseudomonadati</taxon>
        <taxon>Pseudomonadota</taxon>
        <taxon>Betaproteobacteria</taxon>
        <taxon>Burkholderiales</taxon>
        <taxon>Comamonadaceae</taxon>
        <taxon>Hydrogenophaga</taxon>
    </lineage>
</organism>
<dbReference type="InterPro" id="IPR005482">
    <property type="entry name" value="Biotin_COase_C"/>
</dbReference>
<evidence type="ECO:0000256" key="1">
    <source>
        <dbReference type="ARBA" id="ARBA00001953"/>
    </source>
</evidence>
<protein>
    <submittedName>
        <fullName evidence="10">Acetyl/propionyl/methylcrotonyl-CoA carboxylase subunit alpha</fullName>
    </submittedName>
</protein>
<evidence type="ECO:0000313" key="11">
    <source>
        <dbReference type="Proteomes" id="UP001595729"/>
    </source>
</evidence>
<dbReference type="PROSITE" id="PS50979">
    <property type="entry name" value="BC"/>
    <property type="match status" value="1"/>
</dbReference>
<dbReference type="Pfam" id="PF00289">
    <property type="entry name" value="Biotin_carb_N"/>
    <property type="match status" value="1"/>
</dbReference>
<dbReference type="InterPro" id="IPR050856">
    <property type="entry name" value="Biotin_carboxylase_complex"/>
</dbReference>
<evidence type="ECO:0000256" key="2">
    <source>
        <dbReference type="ARBA" id="ARBA00022598"/>
    </source>
</evidence>
<proteinExistence type="predicted"/>
<evidence type="ECO:0000259" key="7">
    <source>
        <dbReference type="PROSITE" id="PS50968"/>
    </source>
</evidence>
<keyword evidence="11" id="KW-1185">Reference proteome</keyword>
<comment type="caution">
    <text evidence="10">The sequence shown here is derived from an EMBL/GenBank/DDBJ whole genome shotgun (WGS) entry which is preliminary data.</text>
</comment>
<dbReference type="PROSITE" id="PS50975">
    <property type="entry name" value="ATP_GRASP"/>
    <property type="match status" value="1"/>
</dbReference>
<evidence type="ECO:0000256" key="3">
    <source>
        <dbReference type="ARBA" id="ARBA00022741"/>
    </source>
</evidence>
<gene>
    <name evidence="10" type="ORF">ACFOPI_12550</name>
</gene>
<feature type="domain" description="Lipoyl-binding" evidence="7">
    <location>
        <begin position="560"/>
        <end position="636"/>
    </location>
</feature>
<dbReference type="InterPro" id="IPR011764">
    <property type="entry name" value="Biotin_carboxylation_dom"/>
</dbReference>
<dbReference type="SUPFAM" id="SSF51230">
    <property type="entry name" value="Single hybrid motif"/>
    <property type="match status" value="1"/>
</dbReference>
<dbReference type="InterPro" id="IPR016185">
    <property type="entry name" value="PreATP-grasp_dom_sf"/>
</dbReference>
<evidence type="ECO:0000313" key="10">
    <source>
        <dbReference type="EMBL" id="MFC3684427.1"/>
    </source>
</evidence>
<sequence>MKRLLIANRGEIARRIIRTARRLGLSTVAVHSDADRGALHVREADSAVALGGTASADSYLRIHKLIDAAHASGADAVHPGYGFLSENADFAQAVIDAGLTWVGPPPAAIHALGSKSAAKAVALRQGVPVLPGYFGADQSEATFAAEALRIGYPVMVKAVAGGGGRGMRLVHSAEQLPAALQSARSEALAGFGNGDLLIERALLNPRHVEVQVFADAHGHCIHLGERDCSVQRRHQKIIEESPSPAVSPELRAELGRCAVALAQGAGYVGAGTVEFLLDGDQFFLMEMNTRLQVEHPVTEMLTGLDLVEWQLRVARGEPLPLTQDQVQLRGHAIEVRLCAEDEHFTPHAGTVQRFAEPPLPEGLRFDHALESGTEVTPHYDAMLGKLIAHAPTRREAIARLAHALDDTVLLGLPSNRAFLAACLRHPVFADGGATIPFLADHGQSIREALDPPHEAKLAAALAAVWLGRGATALPSPFARPLRLKVGQIMLDLSVRELGHGALQVQAGERLHAAHIGTNTIAVDGLARAAEVVRQADGQCHVRWGAHDLWLQDLSLTAALSAGQGPAARELRAPFNGKLVSLAVQPGQRVARGQVLLTIESMKIEHQISAPRDATVSGVTVVAGQQLVPGQVLAIFAEEAA</sequence>
<keyword evidence="2" id="KW-0436">Ligase</keyword>
<dbReference type="Pfam" id="PF02786">
    <property type="entry name" value="CPSase_L_D2"/>
    <property type="match status" value="1"/>
</dbReference>
<evidence type="ECO:0000259" key="8">
    <source>
        <dbReference type="PROSITE" id="PS50975"/>
    </source>
</evidence>
<feature type="domain" description="Biotin carboxylation" evidence="9">
    <location>
        <begin position="1"/>
        <end position="443"/>
    </location>
</feature>
<evidence type="ECO:0000259" key="9">
    <source>
        <dbReference type="PROSITE" id="PS50979"/>
    </source>
</evidence>
<comment type="cofactor">
    <cofactor evidence="1">
        <name>biotin</name>
        <dbReference type="ChEBI" id="CHEBI:57586"/>
    </cofactor>
</comment>
<dbReference type="SUPFAM" id="SSF51246">
    <property type="entry name" value="Rudiment single hybrid motif"/>
    <property type="match status" value="1"/>
</dbReference>
<dbReference type="InterPro" id="IPR011054">
    <property type="entry name" value="Rudment_hybrid_motif"/>
</dbReference>
<dbReference type="Gene3D" id="2.40.50.100">
    <property type="match status" value="1"/>
</dbReference>
<dbReference type="InterPro" id="IPR005481">
    <property type="entry name" value="BC-like_N"/>
</dbReference>
<dbReference type="InterPro" id="IPR011761">
    <property type="entry name" value="ATP-grasp"/>
</dbReference>
<feature type="domain" description="ATP-grasp" evidence="8">
    <location>
        <begin position="119"/>
        <end position="315"/>
    </location>
</feature>
<dbReference type="EMBL" id="JBHRXX010000005">
    <property type="protein sequence ID" value="MFC3684427.1"/>
    <property type="molecule type" value="Genomic_DNA"/>
</dbReference>
<evidence type="ECO:0000256" key="6">
    <source>
        <dbReference type="PROSITE-ProRule" id="PRU00409"/>
    </source>
</evidence>
<dbReference type="SUPFAM" id="SSF52440">
    <property type="entry name" value="PreATP-grasp domain"/>
    <property type="match status" value="1"/>
</dbReference>
<dbReference type="Pfam" id="PF02785">
    <property type="entry name" value="Biotin_carb_C"/>
    <property type="match status" value="1"/>
</dbReference>
<dbReference type="Gene3D" id="3.30.470.20">
    <property type="entry name" value="ATP-grasp fold, B domain"/>
    <property type="match status" value="1"/>
</dbReference>
<dbReference type="InterPro" id="IPR011053">
    <property type="entry name" value="Single_hybrid_motif"/>
</dbReference>
<dbReference type="InterPro" id="IPR005479">
    <property type="entry name" value="CPAse_ATP-bd"/>
</dbReference>
<keyword evidence="5" id="KW-0092">Biotin</keyword>
<dbReference type="SMART" id="SM00878">
    <property type="entry name" value="Biotin_carb_C"/>
    <property type="match status" value="1"/>
</dbReference>